<dbReference type="EMBL" id="MCSW01000109">
    <property type="protein sequence ID" value="PMF25890.1"/>
    <property type="molecule type" value="Genomic_DNA"/>
</dbReference>
<comment type="caution">
    <text evidence="2">The sequence shown here is derived from an EMBL/GenBank/DDBJ whole genome shotgun (WGS) entry which is preliminary data.</text>
</comment>
<accession>A0A2N7CHF5</accession>
<evidence type="ECO:0000313" key="2">
    <source>
        <dbReference type="EMBL" id="PMF25890.1"/>
    </source>
</evidence>
<dbReference type="Gene3D" id="3.40.50.1220">
    <property type="entry name" value="TPP-binding domain"/>
    <property type="match status" value="1"/>
</dbReference>
<dbReference type="InterPro" id="IPR029035">
    <property type="entry name" value="DHS-like_NAD/FAD-binding_dom"/>
</dbReference>
<organism evidence="2 3">
    <name type="scientific">Vibrio splendidus</name>
    <dbReference type="NCBI Taxonomy" id="29497"/>
    <lineage>
        <taxon>Bacteria</taxon>
        <taxon>Pseudomonadati</taxon>
        <taxon>Pseudomonadota</taxon>
        <taxon>Gammaproteobacteria</taxon>
        <taxon>Vibrionales</taxon>
        <taxon>Vibrionaceae</taxon>
        <taxon>Vibrio</taxon>
    </lineage>
</organism>
<feature type="domain" description="DUF4062" evidence="1">
    <location>
        <begin position="2"/>
        <end position="81"/>
    </location>
</feature>
<dbReference type="Pfam" id="PF13271">
    <property type="entry name" value="DUF4062"/>
    <property type="match status" value="1"/>
</dbReference>
<evidence type="ECO:0000313" key="3">
    <source>
        <dbReference type="Proteomes" id="UP000235405"/>
    </source>
</evidence>
<name>A0A2N7CHF5_VIBSP</name>
<dbReference type="AlphaFoldDB" id="A0A2N7CHF5"/>
<dbReference type="InterPro" id="IPR025139">
    <property type="entry name" value="DUF4062"/>
</dbReference>
<evidence type="ECO:0000259" key="1">
    <source>
        <dbReference type="Pfam" id="PF13271"/>
    </source>
</evidence>
<dbReference type="Pfam" id="PF13289">
    <property type="entry name" value="SIR2_2"/>
    <property type="match status" value="1"/>
</dbReference>
<reference evidence="3" key="1">
    <citation type="submission" date="2016-07" db="EMBL/GenBank/DDBJ databases">
        <title>Nontailed viruses are major unrecognized killers of bacteria in the ocean.</title>
        <authorList>
            <person name="Kauffman K."/>
            <person name="Hussain F."/>
            <person name="Yang J."/>
            <person name="Arevalo P."/>
            <person name="Brown J."/>
            <person name="Cutler M."/>
            <person name="Kelly L."/>
            <person name="Polz M.F."/>
        </authorList>
    </citation>
    <scope>NUCLEOTIDE SEQUENCE [LARGE SCALE GENOMIC DNA]</scope>
    <source>
        <strain evidence="3">10N.286.54.F3</strain>
    </source>
</reference>
<dbReference type="SUPFAM" id="SSF52467">
    <property type="entry name" value="DHS-like NAD/FAD-binding domain"/>
    <property type="match status" value="1"/>
</dbReference>
<gene>
    <name evidence="2" type="ORF">BCV19_25590</name>
</gene>
<sequence length="432" mass="47686">MKDLPNERYEVVKRLQSFNVDVIHAENIYPSGSGSWDILKTEIASADIFILILGNSYGWIPTEGPKKELNISVTHLELKHAQKLGIPVLSFLKNLEYGSDSDSEDAKRRDEFRKEVQDWNGGYFTTGFNLASDLATKVGDAYMSLLMNEFYKAKLQERAHLANTSKLKLKSTDHTSIKPKLTSLPFELVEAVKSGNAVLFAGSGISLAAGLPSASAFAQSLINLIHSVEPNYIANPTGSAFAGIATDISAVLGRDELVNAIVKVIDSPQGVEPTKAHVKSVELFEQIITTNYDSLFEAAILSLGLKSDTFYSEFDGEISKQALIKLHGTIDDPTSLLLTESEVFMFDKTRPNLWAEVLDILQSKIVVVVGASLHDPSIVRLFTEANNVKGYFISPELLKSTPERVKAWNLNFIPADADEFMSKLHEYINPEQ</sequence>
<dbReference type="Proteomes" id="UP000235405">
    <property type="component" value="Unassembled WGS sequence"/>
</dbReference>
<proteinExistence type="predicted"/>
<protein>
    <recommendedName>
        <fullName evidence="1">DUF4062 domain-containing protein</fullName>
    </recommendedName>
</protein>